<keyword evidence="3" id="KW-1185">Reference proteome</keyword>
<feature type="signal peptide" evidence="1">
    <location>
        <begin position="1"/>
        <end position="19"/>
    </location>
</feature>
<protein>
    <submittedName>
        <fullName evidence="2">Uncharacterized protein</fullName>
    </submittedName>
</protein>
<dbReference type="OrthoDB" id="4915529at2759"/>
<dbReference type="EMBL" id="JAACLJ010000005">
    <property type="protein sequence ID" value="KAF4585509.1"/>
    <property type="molecule type" value="Genomic_DNA"/>
</dbReference>
<name>A0A8H4VCD8_9HYPO</name>
<proteinExistence type="predicted"/>
<keyword evidence="1" id="KW-0732">Signal</keyword>
<comment type="caution">
    <text evidence="2">The sequence shown here is derived from an EMBL/GenBank/DDBJ whole genome shotgun (WGS) entry which is preliminary data.</text>
</comment>
<evidence type="ECO:0000313" key="3">
    <source>
        <dbReference type="Proteomes" id="UP000562929"/>
    </source>
</evidence>
<sequence length="316" mass="35705">MHLATGLLLPFVFFSPALSDSEFPNVSRCFDNGPFLFSTAFGDFLSNGSACTAMVPGREVLECAVETIPRQLRPLTSPLTDTIKAWEWHYNSDINTVYRGADNDSPGEQGRDSDNVWEALLSYWRLRKTLCWHYRNPFHMDHIMPSNAGFLSLFHANDDLQQPILKTKSHWHYRGPTVCTLADDGSKDRDRRTRAVKSMVRRSMYWGDGGTELQNGHLHYQQVYSTDPFLQAVITGWQSARLPSCPQHHRCEGHLLPEKAFLPLNGDDFLIKIKFALETDKNVCVVVPGSDPSVEGAYLVLSPILYGGQRKVSKET</sequence>
<accession>A0A8H4VCD8</accession>
<dbReference type="Proteomes" id="UP000562929">
    <property type="component" value="Unassembled WGS sequence"/>
</dbReference>
<feature type="chain" id="PRO_5034840447" evidence="1">
    <location>
        <begin position="20"/>
        <end position="316"/>
    </location>
</feature>
<evidence type="ECO:0000313" key="2">
    <source>
        <dbReference type="EMBL" id="KAF4585509.1"/>
    </source>
</evidence>
<organism evidence="2 3">
    <name type="scientific">Ophiocordyceps camponoti-floridani</name>
    <dbReference type="NCBI Taxonomy" id="2030778"/>
    <lineage>
        <taxon>Eukaryota</taxon>
        <taxon>Fungi</taxon>
        <taxon>Dikarya</taxon>
        <taxon>Ascomycota</taxon>
        <taxon>Pezizomycotina</taxon>
        <taxon>Sordariomycetes</taxon>
        <taxon>Hypocreomycetidae</taxon>
        <taxon>Hypocreales</taxon>
        <taxon>Ophiocordycipitaceae</taxon>
        <taxon>Ophiocordyceps</taxon>
    </lineage>
</organism>
<evidence type="ECO:0000256" key="1">
    <source>
        <dbReference type="SAM" id="SignalP"/>
    </source>
</evidence>
<gene>
    <name evidence="2" type="ORF">GQ602_004814</name>
</gene>
<reference evidence="2 3" key="1">
    <citation type="journal article" date="2020" name="G3 (Bethesda)">
        <title>Genetic Underpinnings of Host Manipulation by Ophiocordyceps as Revealed by Comparative Transcriptomics.</title>
        <authorList>
            <person name="Will I."/>
            <person name="Das B."/>
            <person name="Trinh T."/>
            <person name="Brachmann A."/>
            <person name="Ohm R.A."/>
            <person name="de Bekker C."/>
        </authorList>
    </citation>
    <scope>NUCLEOTIDE SEQUENCE [LARGE SCALE GENOMIC DNA]</scope>
    <source>
        <strain evidence="2 3">EC05</strain>
    </source>
</reference>
<dbReference type="AlphaFoldDB" id="A0A8H4VCD8"/>